<reference evidence="1 2" key="1">
    <citation type="submission" date="2015-01" db="EMBL/GenBank/DDBJ databases">
        <title>The Genome Sequence of Cryptococcus gattii Ram5.</title>
        <authorList>
            <consortium name="The Broad Institute Genomics Platform"/>
            <person name="Cuomo C."/>
            <person name="Litvintseva A."/>
            <person name="Chen Y."/>
            <person name="Heitman J."/>
            <person name="Sun S."/>
            <person name="Springer D."/>
            <person name="Dromer F."/>
            <person name="Young S."/>
            <person name="Zeng Q."/>
            <person name="Gargeya S."/>
            <person name="Abouelleil A."/>
            <person name="Alvarado L."/>
            <person name="Chapman S.B."/>
            <person name="Gainer-Dewar J."/>
            <person name="Goldberg J."/>
            <person name="Griggs A."/>
            <person name="Gujja S."/>
            <person name="Hansen M."/>
            <person name="Howarth C."/>
            <person name="Imamovic A."/>
            <person name="Larimer J."/>
            <person name="Murphy C."/>
            <person name="Naylor J."/>
            <person name="Pearson M."/>
            <person name="Priest M."/>
            <person name="Roberts A."/>
            <person name="Saif S."/>
            <person name="Shea T."/>
            <person name="Sykes S."/>
            <person name="Wortman J."/>
            <person name="Nusbaum C."/>
            <person name="Birren B."/>
        </authorList>
    </citation>
    <scope>NUCLEOTIDE SEQUENCE [LARGE SCALE GENOMIC DNA]</scope>
    <source>
        <strain evidence="1 2">Ram5</strain>
    </source>
</reference>
<protein>
    <submittedName>
        <fullName evidence="1">Uncharacterized protein</fullName>
    </submittedName>
</protein>
<organism evidence="1 2">
    <name type="scientific">Cryptococcus deuterogattii Ram5</name>
    <dbReference type="NCBI Taxonomy" id="1296110"/>
    <lineage>
        <taxon>Eukaryota</taxon>
        <taxon>Fungi</taxon>
        <taxon>Dikarya</taxon>
        <taxon>Basidiomycota</taxon>
        <taxon>Agaricomycotina</taxon>
        <taxon>Tremellomycetes</taxon>
        <taxon>Tremellales</taxon>
        <taxon>Cryptococcaceae</taxon>
        <taxon>Cryptococcus</taxon>
        <taxon>Cryptococcus gattii species complex</taxon>
    </lineage>
</organism>
<evidence type="ECO:0000313" key="2">
    <source>
        <dbReference type="Proteomes" id="UP000053392"/>
    </source>
</evidence>
<dbReference type="HOGENOM" id="CLU_2885700_0_0_1"/>
<accession>A0A0D0UUN9</accession>
<dbReference type="AlphaFoldDB" id="A0A0D0UUN9"/>
<sequence>MTSDLFLHVYTSALPCPTPNTFALSYFVPFFEATPPPASYYKPSFLRSSCAEPKIQKMQMGQM</sequence>
<dbReference type="Proteomes" id="UP000053392">
    <property type="component" value="Unassembled WGS sequence"/>
</dbReference>
<evidence type="ECO:0000313" key="1">
    <source>
        <dbReference type="EMBL" id="KIR38936.1"/>
    </source>
</evidence>
<name>A0A0D0UUN9_9TREE</name>
<gene>
    <name evidence="1" type="ORF">I313_05077</name>
</gene>
<keyword evidence="2" id="KW-1185">Reference proteome</keyword>
<proteinExistence type="predicted"/>
<dbReference type="EMBL" id="KN847908">
    <property type="protein sequence ID" value="KIR38936.1"/>
    <property type="molecule type" value="Genomic_DNA"/>
</dbReference>